<reference evidence="2 3" key="1">
    <citation type="submission" date="2013-09" db="EMBL/GenBank/DDBJ databases">
        <title>Corchorus capsularis genome sequencing.</title>
        <authorList>
            <person name="Alam M."/>
            <person name="Haque M.S."/>
            <person name="Islam M.S."/>
            <person name="Emdad E.M."/>
            <person name="Islam M.M."/>
            <person name="Ahmed B."/>
            <person name="Halim A."/>
            <person name="Hossen Q.M.M."/>
            <person name="Hossain M.Z."/>
            <person name="Ahmed R."/>
            <person name="Khan M.M."/>
            <person name="Islam R."/>
            <person name="Rashid M.M."/>
            <person name="Khan S.A."/>
            <person name="Rahman M.S."/>
            <person name="Alam M."/>
        </authorList>
    </citation>
    <scope>NUCLEOTIDE SEQUENCE [LARGE SCALE GENOMIC DNA]</scope>
    <source>
        <strain evidence="3">cv. CVL-1</strain>
        <tissue evidence="2">Whole seedling</tissue>
    </source>
</reference>
<comment type="caution">
    <text evidence="2">The sequence shown here is derived from an EMBL/GenBank/DDBJ whole genome shotgun (WGS) entry which is preliminary data.</text>
</comment>
<feature type="region of interest" description="Disordered" evidence="1">
    <location>
        <begin position="50"/>
        <end position="74"/>
    </location>
</feature>
<keyword evidence="3" id="KW-1185">Reference proteome</keyword>
<proteinExistence type="predicted"/>
<evidence type="ECO:0000256" key="1">
    <source>
        <dbReference type="SAM" id="MobiDB-lite"/>
    </source>
</evidence>
<dbReference type="Gramene" id="OMO53831">
    <property type="protein sequence ID" value="OMO53831"/>
    <property type="gene ID" value="CCACVL1_28301"/>
</dbReference>
<sequence>MAEIAHVVDRCLFLKGDIHRLGEVSILIVGLHAENPPYDANGVFYSKSSSSPLAGNRGYQPNLGKPLTIMTSKN</sequence>
<evidence type="ECO:0000313" key="2">
    <source>
        <dbReference type="EMBL" id="OMO53831.1"/>
    </source>
</evidence>
<evidence type="ECO:0000313" key="3">
    <source>
        <dbReference type="Proteomes" id="UP000188268"/>
    </source>
</evidence>
<name>A0A1R3G6X8_COCAP</name>
<dbReference type="EMBL" id="AWWV01015129">
    <property type="protein sequence ID" value="OMO53831.1"/>
    <property type="molecule type" value="Genomic_DNA"/>
</dbReference>
<gene>
    <name evidence="2" type="ORF">CCACVL1_28301</name>
</gene>
<accession>A0A1R3G6X8</accession>
<dbReference type="AlphaFoldDB" id="A0A1R3G6X8"/>
<dbReference type="Proteomes" id="UP000188268">
    <property type="component" value="Unassembled WGS sequence"/>
</dbReference>
<organism evidence="2 3">
    <name type="scientific">Corchorus capsularis</name>
    <name type="common">Jute</name>
    <dbReference type="NCBI Taxonomy" id="210143"/>
    <lineage>
        <taxon>Eukaryota</taxon>
        <taxon>Viridiplantae</taxon>
        <taxon>Streptophyta</taxon>
        <taxon>Embryophyta</taxon>
        <taxon>Tracheophyta</taxon>
        <taxon>Spermatophyta</taxon>
        <taxon>Magnoliopsida</taxon>
        <taxon>eudicotyledons</taxon>
        <taxon>Gunneridae</taxon>
        <taxon>Pentapetalae</taxon>
        <taxon>rosids</taxon>
        <taxon>malvids</taxon>
        <taxon>Malvales</taxon>
        <taxon>Malvaceae</taxon>
        <taxon>Grewioideae</taxon>
        <taxon>Apeibeae</taxon>
        <taxon>Corchorus</taxon>
    </lineage>
</organism>
<protein>
    <submittedName>
        <fullName evidence="2">Uncharacterized protein</fullName>
    </submittedName>
</protein>